<name>A0A1R4GB94_9MICC</name>
<dbReference type="AlphaFoldDB" id="A0A1R4GB94"/>
<reference evidence="2 3" key="1">
    <citation type="submission" date="2017-02" db="EMBL/GenBank/DDBJ databases">
        <authorList>
            <person name="Peterson S.W."/>
        </authorList>
    </citation>
    <scope>NUCLEOTIDE SEQUENCE [LARGE SCALE GENOMIC DNA]</scope>
    <source>
        <strain evidence="2 3">B Ar 00.02</strain>
    </source>
</reference>
<gene>
    <name evidence="2" type="ORF">FM101_09270</name>
</gene>
<evidence type="ECO:0000313" key="2">
    <source>
        <dbReference type="EMBL" id="SJM65436.1"/>
    </source>
</evidence>
<evidence type="ECO:0000313" key="3">
    <source>
        <dbReference type="Proteomes" id="UP000195913"/>
    </source>
</evidence>
<dbReference type="EMBL" id="FUHW01000032">
    <property type="protein sequence ID" value="SJM65436.1"/>
    <property type="molecule type" value="Genomic_DNA"/>
</dbReference>
<dbReference type="Proteomes" id="UP000195913">
    <property type="component" value="Unassembled WGS sequence"/>
</dbReference>
<proteinExistence type="predicted"/>
<feature type="compositionally biased region" description="Low complexity" evidence="1">
    <location>
        <begin position="57"/>
        <end position="69"/>
    </location>
</feature>
<protein>
    <submittedName>
        <fullName evidence="2">Uncharacterized protein</fullName>
    </submittedName>
</protein>
<accession>A0A1R4GB94</accession>
<keyword evidence="3" id="KW-1185">Reference proteome</keyword>
<organism evidence="2 3">
    <name type="scientific">Arthrobacter rhombi</name>
    <dbReference type="NCBI Taxonomy" id="71253"/>
    <lineage>
        <taxon>Bacteria</taxon>
        <taxon>Bacillati</taxon>
        <taxon>Actinomycetota</taxon>
        <taxon>Actinomycetes</taxon>
        <taxon>Micrococcales</taxon>
        <taxon>Micrococcaceae</taxon>
        <taxon>Arthrobacter</taxon>
    </lineage>
</organism>
<feature type="compositionally biased region" description="Low complexity" evidence="1">
    <location>
        <begin position="10"/>
        <end position="24"/>
    </location>
</feature>
<evidence type="ECO:0000256" key="1">
    <source>
        <dbReference type="SAM" id="MobiDB-lite"/>
    </source>
</evidence>
<feature type="region of interest" description="Disordered" evidence="1">
    <location>
        <begin position="1"/>
        <end position="88"/>
    </location>
</feature>
<sequence>MKSCSDSKRASPAAAAPRTPETARMSPGRAPLRSSAGPGIEPVKAAVIDSSLPELRSPPASAHWSAPSSLTAAEKPSAIPSTHATGVSGGSVREMTAAVATAPMALTSDRFCAADFHPTSYPLLWYPLRQLRRKSRSWTRVSMVTTKRPPGASIMAASSPGPSSMLAPRRRGRIRLRTPASPSPATVCS</sequence>
<feature type="region of interest" description="Disordered" evidence="1">
    <location>
        <begin position="150"/>
        <end position="189"/>
    </location>
</feature>